<keyword evidence="1" id="KW-0812">Transmembrane</keyword>
<proteinExistence type="predicted"/>
<feature type="transmembrane region" description="Helical" evidence="1">
    <location>
        <begin position="38"/>
        <end position="57"/>
    </location>
</feature>
<keyword evidence="1" id="KW-0472">Membrane</keyword>
<dbReference type="Pfam" id="PF10067">
    <property type="entry name" value="DUF2306"/>
    <property type="match status" value="1"/>
</dbReference>
<feature type="transmembrane region" description="Helical" evidence="1">
    <location>
        <begin position="6"/>
        <end position="26"/>
    </location>
</feature>
<name>A0A1I1EW43_9GAMM</name>
<accession>A0A1I1EW43</accession>
<evidence type="ECO:0000313" key="3">
    <source>
        <dbReference type="Proteomes" id="UP000199058"/>
    </source>
</evidence>
<keyword evidence="1" id="KW-1133">Transmembrane helix</keyword>
<dbReference type="AlphaFoldDB" id="A0A1I1EW43"/>
<dbReference type="EMBL" id="FOLH01000001">
    <property type="protein sequence ID" value="SFB90912.1"/>
    <property type="molecule type" value="Genomic_DNA"/>
</dbReference>
<feature type="transmembrane region" description="Helical" evidence="1">
    <location>
        <begin position="100"/>
        <end position="117"/>
    </location>
</feature>
<reference evidence="2 3" key="1">
    <citation type="submission" date="2016-10" db="EMBL/GenBank/DDBJ databases">
        <authorList>
            <person name="de Groot N.N."/>
        </authorList>
    </citation>
    <scope>NUCLEOTIDE SEQUENCE [LARGE SCALE GENOMIC DNA]</scope>
    <source>
        <strain evidence="2 3">DSM 18438</strain>
    </source>
</reference>
<evidence type="ECO:0000313" key="2">
    <source>
        <dbReference type="EMBL" id="SFB90912.1"/>
    </source>
</evidence>
<feature type="transmembrane region" description="Helical" evidence="1">
    <location>
        <begin position="69"/>
        <end position="88"/>
    </location>
</feature>
<protein>
    <submittedName>
        <fullName evidence="2">Uncharacterized membrane protein</fullName>
    </submittedName>
</protein>
<dbReference type="STRING" id="1122252.SAMN05660443_0871"/>
<keyword evidence="3" id="KW-1185">Reference proteome</keyword>
<sequence>MNYLLLVYLHLASVLPAFVLGTWLLLARKGTWLHKLLGRFYLVLMLITALITLLMPAQVGPTLLGHFGWLHLLSLLVLYSGPVAYFAAQRGDVKEHALNMLALYIGGIIIAGSFALMPGRLLHSWLF</sequence>
<evidence type="ECO:0000256" key="1">
    <source>
        <dbReference type="SAM" id="Phobius"/>
    </source>
</evidence>
<gene>
    <name evidence="2" type="ORF">SAMN05660443_0871</name>
</gene>
<dbReference type="Proteomes" id="UP000199058">
    <property type="component" value="Unassembled WGS sequence"/>
</dbReference>
<dbReference type="RefSeq" id="WP_091959637.1">
    <property type="nucleotide sequence ID" value="NZ_FOLH01000001.1"/>
</dbReference>
<organism evidence="2 3">
    <name type="scientific">Marinospirillum celere</name>
    <dbReference type="NCBI Taxonomy" id="1122252"/>
    <lineage>
        <taxon>Bacteria</taxon>
        <taxon>Pseudomonadati</taxon>
        <taxon>Pseudomonadota</taxon>
        <taxon>Gammaproteobacteria</taxon>
        <taxon>Oceanospirillales</taxon>
        <taxon>Oceanospirillaceae</taxon>
        <taxon>Marinospirillum</taxon>
    </lineage>
</organism>
<dbReference type="InterPro" id="IPR018750">
    <property type="entry name" value="DUF2306_membrane"/>
</dbReference>